<evidence type="ECO:0000313" key="1">
    <source>
        <dbReference type="EMBL" id="CAD8089120.1"/>
    </source>
</evidence>
<gene>
    <name evidence="1" type="ORF">PSON_ATCC_30995.1.T0530291</name>
</gene>
<organism evidence="1 2">
    <name type="scientific">Paramecium sonneborni</name>
    <dbReference type="NCBI Taxonomy" id="65129"/>
    <lineage>
        <taxon>Eukaryota</taxon>
        <taxon>Sar</taxon>
        <taxon>Alveolata</taxon>
        <taxon>Ciliophora</taxon>
        <taxon>Intramacronucleata</taxon>
        <taxon>Oligohymenophorea</taxon>
        <taxon>Peniculida</taxon>
        <taxon>Parameciidae</taxon>
        <taxon>Paramecium</taxon>
    </lineage>
</organism>
<sequence>MAYIRFNIVNFSVYFKGIMDGFNKKKGLILNDELFKLDLKYEDGGIFYVNFRNGYKGKLKFIISEFIDLILSFICEGSENLKRIIQKQIK</sequence>
<name>A0A8S1N8N2_9CILI</name>
<reference evidence="1" key="1">
    <citation type="submission" date="2021-01" db="EMBL/GenBank/DDBJ databases">
        <authorList>
            <consortium name="Genoscope - CEA"/>
            <person name="William W."/>
        </authorList>
    </citation>
    <scope>NUCLEOTIDE SEQUENCE</scope>
</reference>
<protein>
    <submittedName>
        <fullName evidence="1">Uncharacterized protein</fullName>
    </submittedName>
</protein>
<keyword evidence="2" id="KW-1185">Reference proteome</keyword>
<dbReference type="Proteomes" id="UP000692954">
    <property type="component" value="Unassembled WGS sequence"/>
</dbReference>
<comment type="caution">
    <text evidence="1">The sequence shown here is derived from an EMBL/GenBank/DDBJ whole genome shotgun (WGS) entry which is preliminary data.</text>
</comment>
<accession>A0A8S1N8N2</accession>
<dbReference type="EMBL" id="CAJJDN010000053">
    <property type="protein sequence ID" value="CAD8089120.1"/>
    <property type="molecule type" value="Genomic_DNA"/>
</dbReference>
<evidence type="ECO:0000313" key="2">
    <source>
        <dbReference type="Proteomes" id="UP000692954"/>
    </source>
</evidence>
<proteinExistence type="predicted"/>
<dbReference type="AlphaFoldDB" id="A0A8S1N8N2"/>